<evidence type="ECO:0000313" key="3">
    <source>
        <dbReference type="Proteomes" id="UP000308133"/>
    </source>
</evidence>
<feature type="region of interest" description="Disordered" evidence="1">
    <location>
        <begin position="387"/>
        <end position="409"/>
    </location>
</feature>
<accession>A0A4U7AZ32</accession>
<evidence type="ECO:0000256" key="1">
    <source>
        <dbReference type="SAM" id="MobiDB-lite"/>
    </source>
</evidence>
<organism evidence="2 3">
    <name type="scientific">Elsinoe australis</name>
    <dbReference type="NCBI Taxonomy" id="40998"/>
    <lineage>
        <taxon>Eukaryota</taxon>
        <taxon>Fungi</taxon>
        <taxon>Dikarya</taxon>
        <taxon>Ascomycota</taxon>
        <taxon>Pezizomycotina</taxon>
        <taxon>Dothideomycetes</taxon>
        <taxon>Dothideomycetidae</taxon>
        <taxon>Myriangiales</taxon>
        <taxon>Elsinoaceae</taxon>
        <taxon>Elsinoe</taxon>
    </lineage>
</organism>
<protein>
    <submittedName>
        <fullName evidence="2">Uncharacterized protein</fullName>
    </submittedName>
</protein>
<evidence type="ECO:0000313" key="2">
    <source>
        <dbReference type="EMBL" id="TKX22565.1"/>
    </source>
</evidence>
<sequence>MAPDRFLLRSDRQRASEELMELAFSATSSSSRGAIARTVSDSPSRSCSRPGTEKRKAADESSTDDDVPLRASKRARTSNAATITRRKRKQYDSDENVIEDTYMHEMHKTAVEEMEKPSVSKKVRLSADFEAGAVTNGKNEDKMMRTWKPATVFRAAGPDVVDRSPSVEPLSPIVLPYRRTWKPAPVPAYIDGIDVDRSPSVEPLSPVPSPQDVVVAEETQFKGEEGIIPAAIPSAPSVMVTETRVVTPKPTRILVLQAFINDDNKVCFLKRPSLVSKLPLSYGIDNNGKAFLVKETIWNKDELELTPEKRIEQLTRQSMSPISEYEDVIQLWGYPEPDPNSDSVFRTQPLPSERGSALHDDQHRSVGMISTNDSAAKAAALEFANKDETKKSKDIKGKSSSRWSWDPSKPFVEPPVKKSKLDSLPTQFRIDEAIRDEREDFEFQESFLRWKQGIPPVEGPRKALKEEEDKAFAEEQARRKIVRQTLNAGDHWKVSESNTEYDANVSHEMAGVVPEPLTFPIAAPIEQNPADNDDDKLWLALQGVALRTDRGDRPGWLAQVKKDKEEEAKRQRELRATERAKWAAWEAEQKRLDKEWKAGAAARKKEREAKEAEREAKKVQRAKEKAERLETEASKEDA</sequence>
<feature type="region of interest" description="Disordered" evidence="1">
    <location>
        <begin position="593"/>
        <end position="638"/>
    </location>
</feature>
<feature type="compositionally biased region" description="Basic and acidic residues" evidence="1">
    <location>
        <begin position="560"/>
        <end position="581"/>
    </location>
</feature>
<proteinExistence type="predicted"/>
<comment type="caution">
    <text evidence="2">The sequence shown here is derived from an EMBL/GenBank/DDBJ whole genome shotgun (WGS) entry which is preliminary data.</text>
</comment>
<name>A0A4U7AZ32_9PEZI</name>
<reference evidence="2 3" key="1">
    <citation type="submission" date="2018-02" db="EMBL/GenBank/DDBJ databases">
        <title>Draft genome sequences of Elsinoe sp., causing black scab on jojoba.</title>
        <authorList>
            <person name="Stodart B."/>
            <person name="Jeffress S."/>
            <person name="Ash G."/>
            <person name="Arun Chinnappa K."/>
        </authorList>
    </citation>
    <scope>NUCLEOTIDE SEQUENCE [LARGE SCALE GENOMIC DNA]</scope>
    <source>
        <strain evidence="2 3">Hillstone_2</strain>
    </source>
</reference>
<dbReference type="Proteomes" id="UP000308133">
    <property type="component" value="Unassembled WGS sequence"/>
</dbReference>
<feature type="compositionally biased region" description="Basic and acidic residues" evidence="1">
    <location>
        <begin position="387"/>
        <end position="397"/>
    </location>
</feature>
<dbReference type="EMBL" id="PTQR01000066">
    <property type="protein sequence ID" value="TKX22565.1"/>
    <property type="molecule type" value="Genomic_DNA"/>
</dbReference>
<feature type="compositionally biased region" description="Polar residues" evidence="1">
    <location>
        <begin position="39"/>
        <end position="49"/>
    </location>
</feature>
<feature type="region of interest" description="Disordered" evidence="1">
    <location>
        <begin position="24"/>
        <end position="92"/>
    </location>
</feature>
<feature type="region of interest" description="Disordered" evidence="1">
    <location>
        <begin position="550"/>
        <end position="581"/>
    </location>
</feature>
<gene>
    <name evidence="2" type="ORF">C1H76_5348</name>
</gene>
<dbReference type="AlphaFoldDB" id="A0A4U7AZ32"/>